<comment type="caution">
    <text evidence="1">The sequence shown here is derived from an EMBL/GenBank/DDBJ whole genome shotgun (WGS) entry which is preliminary data.</text>
</comment>
<dbReference type="EMBL" id="JAEHFW010000002">
    <property type="protein sequence ID" value="MBK0379950.1"/>
    <property type="molecule type" value="Genomic_DNA"/>
</dbReference>
<accession>A0A934PV37</accession>
<dbReference type="AlphaFoldDB" id="A0A934PV37"/>
<reference evidence="1" key="1">
    <citation type="submission" date="2020-12" db="EMBL/GenBank/DDBJ databases">
        <title>Bacterial novel species Mucilaginibacter sp. SD-g isolated from soil.</title>
        <authorList>
            <person name="Jung H.-Y."/>
        </authorList>
    </citation>
    <scope>NUCLEOTIDE SEQUENCE</scope>
    <source>
        <strain evidence="1">SD-g</strain>
    </source>
</reference>
<evidence type="ECO:0000313" key="2">
    <source>
        <dbReference type="Proteomes" id="UP000613193"/>
    </source>
</evidence>
<organism evidence="1 2">
    <name type="scientific">Mucilaginibacter segetis</name>
    <dbReference type="NCBI Taxonomy" id="2793071"/>
    <lineage>
        <taxon>Bacteria</taxon>
        <taxon>Pseudomonadati</taxon>
        <taxon>Bacteroidota</taxon>
        <taxon>Sphingobacteriia</taxon>
        <taxon>Sphingobacteriales</taxon>
        <taxon>Sphingobacteriaceae</taxon>
        <taxon>Mucilaginibacter</taxon>
    </lineage>
</organism>
<dbReference type="Proteomes" id="UP000613193">
    <property type="component" value="Unassembled WGS sequence"/>
</dbReference>
<name>A0A934PV37_9SPHI</name>
<proteinExistence type="predicted"/>
<sequence length="189" mass="20635">MKNFPLIIICLIAGVVIGYFIPRHQACDIKATASDSTSLKEQADNNETPHVMLSASQPASLQGFTETTITAAQAKNMIKLFKTQNSADIRNGQGMYSEDIKGNKNEVGGFVISRAAIENIFKTDDCNGIRIYFAKHPKYLDTKSRVFTIIFAGTKPSANKGVDSTGLDIEAPIYDHVDPCPNNCGQLFN</sequence>
<gene>
    <name evidence="1" type="ORF">I5M19_11560</name>
</gene>
<evidence type="ECO:0000313" key="1">
    <source>
        <dbReference type="EMBL" id="MBK0379950.1"/>
    </source>
</evidence>
<keyword evidence="2" id="KW-1185">Reference proteome</keyword>
<dbReference type="RefSeq" id="WP_200066489.1">
    <property type="nucleotide sequence ID" value="NZ_JAEHFW010000002.1"/>
</dbReference>
<protein>
    <submittedName>
        <fullName evidence="1">Uncharacterized protein</fullName>
    </submittedName>
</protein>